<evidence type="ECO:0000313" key="7">
    <source>
        <dbReference type="Proteomes" id="UP000320851"/>
    </source>
</evidence>
<protein>
    <recommendedName>
        <fullName evidence="5">DNA2/NAM7 helicase-like C-terminal domain-containing protein</fullName>
    </recommendedName>
</protein>
<dbReference type="InterPro" id="IPR047187">
    <property type="entry name" value="SF1_C_Upf1"/>
</dbReference>
<evidence type="ECO:0000256" key="4">
    <source>
        <dbReference type="ARBA" id="ARBA00022840"/>
    </source>
</evidence>
<keyword evidence="4" id="KW-0067">ATP-binding</keyword>
<keyword evidence="3" id="KW-0347">Helicase</keyword>
<feature type="domain" description="DNA2/NAM7 helicase-like C-terminal" evidence="5">
    <location>
        <begin position="5"/>
        <end position="102"/>
    </location>
</feature>
<gene>
    <name evidence="6" type="ORF">CV728_03225</name>
</gene>
<name>A0A518YES4_HELPX</name>
<dbReference type="GO" id="GO:0016787">
    <property type="term" value="F:hydrolase activity"/>
    <property type="evidence" value="ECO:0007669"/>
    <property type="project" value="UniProtKB-KW"/>
</dbReference>
<dbReference type="Gene3D" id="3.40.50.300">
    <property type="entry name" value="P-loop containing nucleotide triphosphate hydrolases"/>
    <property type="match status" value="1"/>
</dbReference>
<reference evidence="6 7" key="1">
    <citation type="journal article" date="2019" name="Sci. Rep.">
        <title>Evolutionary mechanism leading to the multi-cagA genotype in Helicobacter pylori.</title>
        <authorList>
            <person name="Su H."/>
            <person name="Tissera K."/>
            <person name="Jang S."/>
            <person name="Choi Y.H."/>
            <person name="Kim A."/>
            <person name="Cho Y.J."/>
            <person name="Li M."/>
            <person name="Gunawardhana N."/>
            <person name="Merrell D.S."/>
            <person name="Ge L."/>
            <person name="Cha J.H."/>
        </authorList>
    </citation>
    <scope>NUCLEOTIDE SEQUENCE [LARGE SCALE GENOMIC DNA]</scope>
    <source>
        <strain evidence="6 7">B140</strain>
    </source>
</reference>
<dbReference type="Pfam" id="PF13087">
    <property type="entry name" value="AAA_12"/>
    <property type="match status" value="1"/>
</dbReference>
<dbReference type="CDD" id="cd18808">
    <property type="entry name" value="SF1_C_Upf1"/>
    <property type="match status" value="1"/>
</dbReference>
<evidence type="ECO:0000256" key="2">
    <source>
        <dbReference type="ARBA" id="ARBA00022801"/>
    </source>
</evidence>
<dbReference type="GO" id="GO:0043139">
    <property type="term" value="F:5'-3' DNA helicase activity"/>
    <property type="evidence" value="ECO:0007669"/>
    <property type="project" value="TreeGrafter"/>
</dbReference>
<organism evidence="6 7">
    <name type="scientific">Helicobacter pylori</name>
    <name type="common">Campylobacter pylori</name>
    <dbReference type="NCBI Taxonomy" id="210"/>
    <lineage>
        <taxon>Bacteria</taxon>
        <taxon>Pseudomonadati</taxon>
        <taxon>Campylobacterota</taxon>
        <taxon>Epsilonproteobacteria</taxon>
        <taxon>Campylobacterales</taxon>
        <taxon>Helicobacteraceae</taxon>
        <taxon>Helicobacter</taxon>
    </lineage>
</organism>
<dbReference type="GO" id="GO:0005524">
    <property type="term" value="F:ATP binding"/>
    <property type="evidence" value="ECO:0007669"/>
    <property type="project" value="UniProtKB-KW"/>
</dbReference>
<evidence type="ECO:0000259" key="5">
    <source>
        <dbReference type="Pfam" id="PF13087"/>
    </source>
</evidence>
<dbReference type="SUPFAM" id="SSF52540">
    <property type="entry name" value="P-loop containing nucleoside triphosphate hydrolases"/>
    <property type="match status" value="1"/>
</dbReference>
<evidence type="ECO:0000313" key="6">
    <source>
        <dbReference type="EMBL" id="QDY60567.1"/>
    </source>
</evidence>
<dbReference type="AlphaFoldDB" id="A0A518YES4"/>
<proteinExistence type="predicted"/>
<keyword evidence="1" id="KW-0547">Nucleotide-binding</keyword>
<dbReference type="InterPro" id="IPR041679">
    <property type="entry name" value="DNA2/NAM7-like_C"/>
</dbReference>
<dbReference type="InterPro" id="IPR027417">
    <property type="entry name" value="P-loop_NTPase"/>
</dbReference>
<accession>A0A518YES4</accession>
<dbReference type="PANTHER" id="PTHR43788">
    <property type="entry name" value="DNA2/NAM7 HELICASE FAMILY MEMBER"/>
    <property type="match status" value="1"/>
</dbReference>
<evidence type="ECO:0000256" key="3">
    <source>
        <dbReference type="ARBA" id="ARBA00022806"/>
    </source>
</evidence>
<sequence>MIELLEQIDRALNQRKIRKTIGIITPYNAQKRRLRSEVEKCDFKNFDELKIDTVDAFQGEEADIIIYSTVKTCGNLSFLLDSKRLNVAISRAKENLIFVGKKSFFENLRSDEKNIFSAILQVCR</sequence>
<dbReference type="PANTHER" id="PTHR43788:SF8">
    <property type="entry name" value="DNA-BINDING PROTEIN SMUBP-2"/>
    <property type="match status" value="1"/>
</dbReference>
<evidence type="ECO:0000256" key="1">
    <source>
        <dbReference type="ARBA" id="ARBA00022741"/>
    </source>
</evidence>
<dbReference type="InterPro" id="IPR050534">
    <property type="entry name" value="Coronavir_polyprotein_1ab"/>
</dbReference>
<dbReference type="EMBL" id="CP024948">
    <property type="protein sequence ID" value="QDY60567.1"/>
    <property type="molecule type" value="Genomic_DNA"/>
</dbReference>
<dbReference type="Proteomes" id="UP000320851">
    <property type="component" value="Chromosome"/>
</dbReference>
<keyword evidence="2" id="KW-0378">Hydrolase</keyword>